<dbReference type="Proteomes" id="UP000265354">
    <property type="component" value="Unassembled WGS sequence"/>
</dbReference>
<dbReference type="EMBL" id="BGZL01000028">
    <property type="protein sequence ID" value="GBQ04096.1"/>
    <property type="molecule type" value="Genomic_DNA"/>
</dbReference>
<dbReference type="InterPro" id="IPR029068">
    <property type="entry name" value="Glyas_Bleomycin-R_OHBP_Dase"/>
</dbReference>
<dbReference type="InterPro" id="IPR037523">
    <property type="entry name" value="VOC_core"/>
</dbReference>
<feature type="domain" description="VOC" evidence="2">
    <location>
        <begin position="138"/>
        <end position="259"/>
    </location>
</feature>
<name>A0A388T6G2_9ACTN</name>
<keyword evidence="3" id="KW-0378">Hydrolase</keyword>
<proteinExistence type="predicted"/>
<dbReference type="CDD" id="cd07247">
    <property type="entry name" value="SgaA_N_like"/>
    <property type="match status" value="2"/>
</dbReference>
<sequence>MAEFTEGTPCWVDAQLPDLEAGKRFYGELFGWTYSGKSADQGPYPHYTDALSDGKPVAALAAKSDGRMPTTWGVYFATGDAAATARTIRDAGGQVITAPAPVDGLGTTVLAADPGGAVFGLWQKGERDGFALSGTPGSFCWTEVYTREKDAVDRFYRQVFGFQGTELPDEAVDYLMWSPAGTQPGEDTAVGGRSVITDAFPPEMPGHFLVYFAVTDTDAAVERATRLGGRVTAPPFDIPYGRMAVLVDDQGASFAVLAEPGPEPGPELELELEPGRAPGRTPRQRPEHPAEPSGAAPAPPRPGSTDRAPSGQAAEHQATRPVGPAPEPGT</sequence>
<evidence type="ECO:0000313" key="3">
    <source>
        <dbReference type="EMBL" id="GBQ04096.1"/>
    </source>
</evidence>
<evidence type="ECO:0000256" key="1">
    <source>
        <dbReference type="SAM" id="MobiDB-lite"/>
    </source>
</evidence>
<evidence type="ECO:0000313" key="4">
    <source>
        <dbReference type="Proteomes" id="UP000265354"/>
    </source>
</evidence>
<accession>A0A388T6G2</accession>
<comment type="caution">
    <text evidence="3">The sequence shown here is derived from an EMBL/GenBank/DDBJ whole genome shotgun (WGS) entry which is preliminary data.</text>
</comment>
<gene>
    <name evidence="3" type="ORF">SSP531S_55870</name>
</gene>
<protein>
    <submittedName>
        <fullName evidence="3">Hydrolase</fullName>
    </submittedName>
</protein>
<dbReference type="PANTHER" id="PTHR33993:SF10">
    <property type="entry name" value="CONSERVED PROTEIN"/>
    <property type="match status" value="1"/>
</dbReference>
<dbReference type="AlphaFoldDB" id="A0A388T6G2"/>
<dbReference type="PANTHER" id="PTHR33993">
    <property type="entry name" value="GLYOXALASE-RELATED"/>
    <property type="match status" value="1"/>
</dbReference>
<dbReference type="Gene3D" id="3.10.180.10">
    <property type="entry name" value="2,3-Dihydroxybiphenyl 1,2-Dioxygenase, domain 1"/>
    <property type="match status" value="2"/>
</dbReference>
<organism evidence="3 4">
    <name type="scientific">Streptomyces spongiicola</name>
    <dbReference type="NCBI Taxonomy" id="1690221"/>
    <lineage>
        <taxon>Bacteria</taxon>
        <taxon>Bacillati</taxon>
        <taxon>Actinomycetota</taxon>
        <taxon>Actinomycetes</taxon>
        <taxon>Kitasatosporales</taxon>
        <taxon>Streptomycetaceae</taxon>
        <taxon>Streptomyces</taxon>
    </lineage>
</organism>
<dbReference type="GO" id="GO:0016787">
    <property type="term" value="F:hydrolase activity"/>
    <property type="evidence" value="ECO:0007669"/>
    <property type="project" value="UniProtKB-KW"/>
</dbReference>
<feature type="region of interest" description="Disordered" evidence="1">
    <location>
        <begin position="259"/>
        <end position="330"/>
    </location>
</feature>
<dbReference type="InterPro" id="IPR052164">
    <property type="entry name" value="Anthracycline_SecMetBiosynth"/>
</dbReference>
<dbReference type="InterPro" id="IPR004360">
    <property type="entry name" value="Glyas_Fos-R_dOase_dom"/>
</dbReference>
<reference evidence="3 4" key="1">
    <citation type="submission" date="2018-07" db="EMBL/GenBank/DDBJ databases">
        <title>Whole Genome Shotgun Sequence of Streptomyces spongiicola strain 531S.</title>
        <authorList>
            <person name="Dohra H."/>
            <person name="Kodani S."/>
        </authorList>
    </citation>
    <scope>NUCLEOTIDE SEQUENCE [LARGE SCALE GENOMIC DNA]</scope>
    <source>
        <strain evidence="3 4">531S</strain>
    </source>
</reference>
<evidence type="ECO:0000259" key="2">
    <source>
        <dbReference type="PROSITE" id="PS51819"/>
    </source>
</evidence>
<feature type="domain" description="VOC" evidence="2">
    <location>
        <begin position="8"/>
        <end position="124"/>
    </location>
</feature>
<dbReference type="Pfam" id="PF00903">
    <property type="entry name" value="Glyoxalase"/>
    <property type="match status" value="2"/>
</dbReference>
<dbReference type="SUPFAM" id="SSF54593">
    <property type="entry name" value="Glyoxalase/Bleomycin resistance protein/Dihydroxybiphenyl dioxygenase"/>
    <property type="match status" value="2"/>
</dbReference>
<dbReference type="PROSITE" id="PS51819">
    <property type="entry name" value="VOC"/>
    <property type="match status" value="2"/>
</dbReference>